<dbReference type="EMBL" id="JQBR01000001">
    <property type="protein sequence ID" value="KRN67768.1"/>
    <property type="molecule type" value="Genomic_DNA"/>
</dbReference>
<proteinExistence type="predicted"/>
<keyword evidence="2" id="KW-1185">Reference proteome</keyword>
<protein>
    <submittedName>
        <fullName evidence="1">Uncharacterized protein</fullName>
    </submittedName>
</protein>
<dbReference type="OrthoDB" id="2297036at2"/>
<dbReference type="Proteomes" id="UP000051568">
    <property type="component" value="Unassembled WGS sequence"/>
</dbReference>
<dbReference type="STRING" id="319652.IV80_GL000312"/>
<reference evidence="1 2" key="1">
    <citation type="journal article" date="2015" name="Genome Announc.">
        <title>Expanding the biotechnology potential of lactobacilli through comparative genomics of 213 strains and associated genera.</title>
        <authorList>
            <person name="Sun Z."/>
            <person name="Harris H.M."/>
            <person name="McCann A."/>
            <person name="Guo C."/>
            <person name="Argimon S."/>
            <person name="Zhang W."/>
            <person name="Yang X."/>
            <person name="Jeffery I.B."/>
            <person name="Cooney J.C."/>
            <person name="Kagawa T.F."/>
            <person name="Liu W."/>
            <person name="Song Y."/>
            <person name="Salvetti E."/>
            <person name="Wrobel A."/>
            <person name="Rasinkangas P."/>
            <person name="Parkhill J."/>
            <person name="Rea M.C."/>
            <person name="O'Sullivan O."/>
            <person name="Ritari J."/>
            <person name="Douillard F.P."/>
            <person name="Paul Ross R."/>
            <person name="Yang R."/>
            <person name="Briner A.E."/>
            <person name="Felis G.E."/>
            <person name="de Vos W.M."/>
            <person name="Barrangou R."/>
            <person name="Klaenhammer T.R."/>
            <person name="Caufield P.W."/>
            <person name="Cui Y."/>
            <person name="Zhang H."/>
            <person name="O'Toole P.W."/>
        </authorList>
    </citation>
    <scope>NUCLEOTIDE SEQUENCE [LARGE SCALE GENOMIC DNA]</scope>
    <source>
        <strain evidence="1 2">DSM 17757</strain>
    </source>
</reference>
<evidence type="ECO:0000313" key="2">
    <source>
        <dbReference type="Proteomes" id="UP000051568"/>
    </source>
</evidence>
<name>A0A0R2IRK2_9LACO</name>
<accession>A0A0R2IRK2</accession>
<dbReference type="PATRIC" id="fig|319652.3.peg.315"/>
<comment type="caution">
    <text evidence="1">The sequence shown here is derived from an EMBL/GenBank/DDBJ whole genome shotgun (WGS) entry which is preliminary data.</text>
</comment>
<gene>
    <name evidence="1" type="ORF">IV80_GL000312</name>
</gene>
<evidence type="ECO:0000313" key="1">
    <source>
        <dbReference type="EMBL" id="KRN67768.1"/>
    </source>
</evidence>
<dbReference type="AlphaFoldDB" id="A0A0R2IRK2"/>
<organism evidence="1 2">
    <name type="scientific">Pediococcus cellicola</name>
    <dbReference type="NCBI Taxonomy" id="319652"/>
    <lineage>
        <taxon>Bacteria</taxon>
        <taxon>Bacillati</taxon>
        <taxon>Bacillota</taxon>
        <taxon>Bacilli</taxon>
        <taxon>Lactobacillales</taxon>
        <taxon>Lactobacillaceae</taxon>
        <taxon>Pediococcus</taxon>
    </lineage>
</organism>
<sequence length="117" mass="13515">MAKKNKHRFLKLSFLTFLSYHGGKYVFNHPHPVIDLKQNIKETVASVHQFSQAVAHLKTSTSNLQQAIDKTQPTIRAIQQDVARFEYKLKPRLEKIDQLTQDINNQLEGSSQTKDKK</sequence>
<dbReference type="RefSeq" id="WP_057748476.1">
    <property type="nucleotide sequence ID" value="NZ_BJVH01000001.1"/>
</dbReference>